<organism evidence="2 3">
    <name type="scientific">Chrysophaeum taylorii</name>
    <dbReference type="NCBI Taxonomy" id="2483200"/>
    <lineage>
        <taxon>Eukaryota</taxon>
        <taxon>Sar</taxon>
        <taxon>Stramenopiles</taxon>
        <taxon>Ochrophyta</taxon>
        <taxon>Pelagophyceae</taxon>
        <taxon>Pelagomonadales</taxon>
        <taxon>Pelagomonadaceae</taxon>
        <taxon>Chrysophaeum</taxon>
    </lineage>
</organism>
<comment type="caution">
    <text evidence="2">The sequence shown here is derived from an EMBL/GenBank/DDBJ whole genome shotgun (WGS) entry which is preliminary data.</text>
</comment>
<dbReference type="AlphaFoldDB" id="A0AAD7UJQ4"/>
<evidence type="ECO:0000313" key="3">
    <source>
        <dbReference type="Proteomes" id="UP001230188"/>
    </source>
</evidence>
<keyword evidence="3" id="KW-1185">Reference proteome</keyword>
<proteinExistence type="predicted"/>
<reference evidence="2" key="1">
    <citation type="submission" date="2023-01" db="EMBL/GenBank/DDBJ databases">
        <title>Metagenome sequencing of chrysophaentin producing Chrysophaeum taylorii.</title>
        <authorList>
            <person name="Davison J."/>
            <person name="Bewley C."/>
        </authorList>
    </citation>
    <scope>NUCLEOTIDE SEQUENCE</scope>
    <source>
        <strain evidence="2">NIES-1699</strain>
    </source>
</reference>
<dbReference type="Proteomes" id="UP001230188">
    <property type="component" value="Unassembled WGS sequence"/>
</dbReference>
<evidence type="ECO:0000313" key="2">
    <source>
        <dbReference type="EMBL" id="KAJ8609539.1"/>
    </source>
</evidence>
<evidence type="ECO:0000256" key="1">
    <source>
        <dbReference type="SAM" id="SignalP"/>
    </source>
</evidence>
<keyword evidence="1" id="KW-0732">Signal</keyword>
<feature type="signal peptide" evidence="1">
    <location>
        <begin position="1"/>
        <end position="19"/>
    </location>
</feature>
<gene>
    <name evidence="2" type="ORF">CTAYLR_006034</name>
</gene>
<sequence length="314" mass="35517">MRRAVALVVLGCAIEPSVGFDLDIRLFFICGADHHLSLLPHFLDHWIGHLGVEPSKVYPDVHSAAIKRSQQKRVLGAARQILEAYDVPYNNTWNWTGTFNSIDVLCAMIVTMRQGEVWYRPRAVLAHARVNVRRRVAIADVDEFPHIPGTKQPLLGKKLKALGLHGFNMLSGVTIDRVAIDGNFTPRVGITGFSSCITLRRHHTVSFHGKKDVLARCEPVNRWVNDRRLSCFFGRSRKCRTQIEIWHFKWWGDLEARNLPRHDSGDLVMRRRISSIAKKTRMAAEMEPTLLLRGTRDSIDNPVSGLGSVTFLGS</sequence>
<feature type="chain" id="PRO_5042095645" evidence="1">
    <location>
        <begin position="20"/>
        <end position="314"/>
    </location>
</feature>
<protein>
    <submittedName>
        <fullName evidence="2">Uncharacterized protein</fullName>
    </submittedName>
</protein>
<name>A0AAD7UJQ4_9STRA</name>
<dbReference type="EMBL" id="JAQMWT010000138">
    <property type="protein sequence ID" value="KAJ8609539.1"/>
    <property type="molecule type" value="Genomic_DNA"/>
</dbReference>
<accession>A0AAD7UJQ4</accession>